<accession>A0A1U7RNE2</accession>
<feature type="binding site" evidence="12">
    <location>
        <position position="393"/>
    </location>
    <ligand>
        <name>substrate</name>
    </ligand>
</feature>
<dbReference type="InterPro" id="IPR024169">
    <property type="entry name" value="SP_NH2Trfase/AEP_transaminase"/>
</dbReference>
<dbReference type="AlphaFoldDB" id="A0A1U7RNE2"/>
<reference evidence="18" key="1">
    <citation type="submission" date="2025-08" db="UniProtKB">
        <authorList>
            <consortium name="RefSeq"/>
        </authorList>
    </citation>
    <scope>IDENTIFICATION</scope>
</reference>
<feature type="domain" description="Aminotransferase class V" evidence="16">
    <location>
        <begin position="77"/>
        <end position="402"/>
    </location>
</feature>
<dbReference type="GeneID" id="102379808"/>
<dbReference type="Proteomes" id="UP000189705">
    <property type="component" value="Unplaced"/>
</dbReference>
<dbReference type="InterPro" id="IPR015424">
    <property type="entry name" value="PyrdxlP-dep_Trfase"/>
</dbReference>
<dbReference type="PIRSF" id="PIRSF000524">
    <property type="entry name" value="SPT"/>
    <property type="match status" value="1"/>
</dbReference>
<dbReference type="eggNOG" id="KOG2862">
    <property type="taxonomic scope" value="Eukaryota"/>
</dbReference>
<dbReference type="GO" id="GO:0004760">
    <property type="term" value="F:L-serine-pyruvate transaminase activity"/>
    <property type="evidence" value="ECO:0007669"/>
    <property type="project" value="UniProtKB-EC"/>
</dbReference>
<evidence type="ECO:0000256" key="4">
    <source>
        <dbReference type="ARBA" id="ARBA00013049"/>
    </source>
</evidence>
<evidence type="ECO:0000256" key="12">
    <source>
        <dbReference type="PIRSR" id="PIRSR000524-1"/>
    </source>
</evidence>
<dbReference type="PROSITE" id="PS00595">
    <property type="entry name" value="AA_TRANSFER_CLASS_5"/>
    <property type="match status" value="1"/>
</dbReference>
<dbReference type="CDD" id="cd06451">
    <property type="entry name" value="AGAT_like"/>
    <property type="match status" value="1"/>
</dbReference>
<evidence type="ECO:0000313" key="18">
    <source>
        <dbReference type="RefSeq" id="XP_006016084.2"/>
    </source>
</evidence>
<feature type="modified residue" description="N6-(pyridoxal phosphate)lysine" evidence="13">
    <location>
        <position position="242"/>
    </location>
</feature>
<keyword evidence="6 18" id="KW-0032">Aminotransferase</keyword>
<protein>
    <recommendedName>
        <fullName evidence="5 11">Alanine--glyoxylate aminotransferase</fullName>
        <shortName evidence="11">AGT</shortName>
        <shortName evidence="11">SPT</shortName>
        <ecNumber evidence="4 11">2.6.1.44</ecNumber>
        <ecNumber evidence="3 11">2.6.1.51</ecNumber>
    </recommendedName>
    <alternativeName>
        <fullName evidence="11">Serine--pyruvate aminotransferase</fullName>
    </alternativeName>
</protein>
<dbReference type="KEGG" id="asn:102379808"/>
<evidence type="ECO:0000256" key="7">
    <source>
        <dbReference type="ARBA" id="ARBA00022679"/>
    </source>
</evidence>
<proteinExistence type="inferred from homology"/>
<dbReference type="OrthoDB" id="7403325at2759"/>
<evidence type="ECO:0000256" key="5">
    <source>
        <dbReference type="ARBA" id="ARBA00019220"/>
    </source>
</evidence>
<name>A0A1U7RNE2_ALLSI</name>
<dbReference type="InterPro" id="IPR015422">
    <property type="entry name" value="PyrdxlP-dep_Trfase_small"/>
</dbReference>
<dbReference type="Gene3D" id="3.90.1150.10">
    <property type="entry name" value="Aspartate Aminotransferase, domain 1"/>
    <property type="match status" value="1"/>
</dbReference>
<keyword evidence="7" id="KW-0808">Transferase</keyword>
<organism evidence="17 18">
    <name type="scientific">Alligator sinensis</name>
    <name type="common">Chinese alligator</name>
    <dbReference type="NCBI Taxonomy" id="38654"/>
    <lineage>
        <taxon>Eukaryota</taxon>
        <taxon>Metazoa</taxon>
        <taxon>Chordata</taxon>
        <taxon>Craniata</taxon>
        <taxon>Vertebrata</taxon>
        <taxon>Euteleostomi</taxon>
        <taxon>Archelosauria</taxon>
        <taxon>Archosauria</taxon>
        <taxon>Crocodylia</taxon>
        <taxon>Alligatoridae</taxon>
        <taxon>Alligatorinae</taxon>
        <taxon>Alligator</taxon>
    </lineage>
</organism>
<dbReference type="GO" id="GO:0005777">
    <property type="term" value="C:peroxisome"/>
    <property type="evidence" value="ECO:0007669"/>
    <property type="project" value="TreeGrafter"/>
</dbReference>
<evidence type="ECO:0000256" key="9">
    <source>
        <dbReference type="ARBA" id="ARBA00033634"/>
    </source>
</evidence>
<dbReference type="GO" id="GO:0008453">
    <property type="term" value="F:alanine-glyoxylate transaminase activity"/>
    <property type="evidence" value="ECO:0007669"/>
    <property type="project" value="UniProtKB-EC"/>
</dbReference>
<evidence type="ECO:0000256" key="13">
    <source>
        <dbReference type="PIRSR" id="PIRSR000524-50"/>
    </source>
</evidence>
<comment type="catalytic activity">
    <reaction evidence="9">
        <text>L-serine + pyruvate = 3-hydroxypyruvate + L-alanine</text>
        <dbReference type="Rhea" id="RHEA:22852"/>
        <dbReference type="ChEBI" id="CHEBI:15361"/>
        <dbReference type="ChEBI" id="CHEBI:17180"/>
        <dbReference type="ChEBI" id="CHEBI:33384"/>
        <dbReference type="ChEBI" id="CHEBI:57972"/>
        <dbReference type="EC" id="2.6.1.51"/>
    </reaction>
    <physiologicalReaction direction="left-to-right" evidence="9">
        <dbReference type="Rhea" id="RHEA:22853"/>
    </physiologicalReaction>
</comment>
<evidence type="ECO:0000256" key="2">
    <source>
        <dbReference type="ARBA" id="ARBA00009236"/>
    </source>
</evidence>
<evidence type="ECO:0000256" key="8">
    <source>
        <dbReference type="ARBA" id="ARBA00022898"/>
    </source>
</evidence>
<dbReference type="RefSeq" id="XP_006016084.2">
    <property type="nucleotide sequence ID" value="XM_006016022.3"/>
</dbReference>
<dbReference type="PANTHER" id="PTHR21152">
    <property type="entry name" value="AMINOTRANSFERASE CLASS V"/>
    <property type="match status" value="1"/>
</dbReference>
<evidence type="ECO:0000256" key="3">
    <source>
        <dbReference type="ARBA" id="ARBA00013027"/>
    </source>
</evidence>
<sequence>MRRAVMGSASLVLRAAAWSSPRLPPLSFPCHRAMSGPNLWVPPPTVLQQPLAVPDRLLLGPGPSNIPPRILAAGGRQLIGHVHKEMFQIMDEIKLGIQYAFQTQNPLTLAISGSGHCAMEAALMNAVERGDVVLVAVNGIWGERAADISERLGADVQQMVKSPGEYFTLKDIEQGLAQHKPAVLFITHGESSSGVLQPLDGLGELCHRYGSLLLVDSVASLGGAPIFMDQQEIDILYSGSQKVLNVPPGTAPISFSERARKKSLNRKTKPPSFYLDLGWLANYWGCDGKPRMYHHTPPVNNFFSLREGLAILAEQGLENSWKLHKENCLYLHEGLQKLGLKLFVKEEAARLPTVTTIVVPEGYDWKEITEFLMNKYAIEITGGLGPSVGKVLRIGLMGYNSTKFNVNRVLHALKDALQHCHKSKM</sequence>
<comment type="subunit">
    <text evidence="11">Homodimer.</text>
</comment>
<evidence type="ECO:0000256" key="11">
    <source>
        <dbReference type="PIRNR" id="PIRNR000524"/>
    </source>
</evidence>
<evidence type="ECO:0000256" key="15">
    <source>
        <dbReference type="RuleBase" id="RU004504"/>
    </source>
</evidence>
<dbReference type="EC" id="2.6.1.44" evidence="4 11"/>
<gene>
    <name evidence="18" type="primary">AGXT</name>
</gene>
<comment type="similarity">
    <text evidence="2 11 14">Belongs to the class-V pyridoxal-phosphate-dependent aminotransferase family.</text>
</comment>
<evidence type="ECO:0000313" key="17">
    <source>
        <dbReference type="Proteomes" id="UP000189705"/>
    </source>
</evidence>
<dbReference type="PANTHER" id="PTHR21152:SF40">
    <property type="entry name" value="ALANINE--GLYOXYLATE AMINOTRANSFERASE"/>
    <property type="match status" value="1"/>
</dbReference>
<keyword evidence="8 11" id="KW-0663">Pyridoxal phosphate</keyword>
<dbReference type="Gene3D" id="3.40.640.10">
    <property type="entry name" value="Type I PLP-dependent aspartate aminotransferase-like (Major domain)"/>
    <property type="match status" value="1"/>
</dbReference>
<dbReference type="EC" id="2.6.1.51" evidence="3 11"/>
<evidence type="ECO:0000256" key="10">
    <source>
        <dbReference type="ARBA" id="ARBA00033660"/>
    </source>
</evidence>
<keyword evidence="17" id="KW-1185">Reference proteome</keyword>
<evidence type="ECO:0000259" key="16">
    <source>
        <dbReference type="Pfam" id="PF00266"/>
    </source>
</evidence>
<dbReference type="CTD" id="189"/>
<dbReference type="GO" id="GO:0019265">
    <property type="term" value="P:glycine biosynthetic process, by transamination of glyoxylate"/>
    <property type="evidence" value="ECO:0007669"/>
    <property type="project" value="TreeGrafter"/>
</dbReference>
<dbReference type="STRING" id="38654.A0A1U7RNE2"/>
<dbReference type="FunFam" id="3.90.1150.10:FF:000039">
    <property type="entry name" value="Serine--pyruvate aminotransferase"/>
    <property type="match status" value="1"/>
</dbReference>
<dbReference type="FunFam" id="3.40.640.10:FF:000027">
    <property type="entry name" value="Serine--pyruvate aminotransferase, mitochondrial"/>
    <property type="match status" value="1"/>
</dbReference>
<dbReference type="InterPro" id="IPR015421">
    <property type="entry name" value="PyrdxlP-dep_Trfase_major"/>
</dbReference>
<dbReference type="InParanoid" id="A0A1U7RNE2"/>
<dbReference type="InterPro" id="IPR020578">
    <property type="entry name" value="Aminotrans_V_PyrdxlP_BS"/>
</dbReference>
<evidence type="ECO:0000256" key="6">
    <source>
        <dbReference type="ARBA" id="ARBA00022576"/>
    </source>
</evidence>
<dbReference type="SUPFAM" id="SSF53383">
    <property type="entry name" value="PLP-dependent transferases"/>
    <property type="match status" value="1"/>
</dbReference>
<comment type="catalytic activity">
    <reaction evidence="10">
        <text>glyoxylate + L-alanine = glycine + pyruvate</text>
        <dbReference type="Rhea" id="RHEA:24248"/>
        <dbReference type="ChEBI" id="CHEBI:15361"/>
        <dbReference type="ChEBI" id="CHEBI:36655"/>
        <dbReference type="ChEBI" id="CHEBI:57305"/>
        <dbReference type="ChEBI" id="CHEBI:57972"/>
        <dbReference type="EC" id="2.6.1.44"/>
    </reaction>
    <physiologicalReaction direction="left-to-right" evidence="10">
        <dbReference type="Rhea" id="RHEA:24249"/>
    </physiologicalReaction>
</comment>
<evidence type="ECO:0000256" key="14">
    <source>
        <dbReference type="RuleBase" id="RU004075"/>
    </source>
</evidence>
<dbReference type="Pfam" id="PF00266">
    <property type="entry name" value="Aminotran_5"/>
    <property type="match status" value="1"/>
</dbReference>
<comment type="cofactor">
    <cofactor evidence="1 11 13 15">
        <name>pyridoxal 5'-phosphate</name>
        <dbReference type="ChEBI" id="CHEBI:597326"/>
    </cofactor>
</comment>
<dbReference type="InterPro" id="IPR000192">
    <property type="entry name" value="Aminotrans_V_dom"/>
</dbReference>
<evidence type="ECO:0000256" key="1">
    <source>
        <dbReference type="ARBA" id="ARBA00001933"/>
    </source>
</evidence>